<evidence type="ECO:0000256" key="1">
    <source>
        <dbReference type="SAM" id="Phobius"/>
    </source>
</evidence>
<keyword evidence="1" id="KW-0812">Transmembrane</keyword>
<reference evidence="3 5" key="2">
    <citation type="submission" date="2017-05" db="EMBL/GenBank/DDBJ databases">
        <title>The draft genome of the hyperthermophilic archaeon 'Pyrodictium delaneyi strain Hulk', an iron and nitrate reducer, reveals the capacity for sulfate reduction.</title>
        <authorList>
            <person name="Demey L.M."/>
            <person name="Miller C."/>
            <person name="Manzella M."/>
            <person name="Reguera G."/>
            <person name="Kashefi K."/>
        </authorList>
    </citation>
    <scope>NUCLEOTIDE SEQUENCE [LARGE SCALE GENOMIC DNA]</scope>
    <source>
        <strain evidence="3 5">Hulk</strain>
    </source>
</reference>
<protein>
    <submittedName>
        <fullName evidence="2">Uncharacterized protein</fullName>
    </submittedName>
</protein>
<dbReference type="KEGG" id="pdl:Pyrde_0090"/>
<proteinExistence type="predicted"/>
<dbReference type="EMBL" id="NCQP01000006">
    <property type="protein sequence ID" value="OWJ54230.1"/>
    <property type="molecule type" value="Genomic_DNA"/>
</dbReference>
<keyword evidence="1" id="KW-1133">Transmembrane helix</keyword>
<accession>A0A0P0N1L0</accession>
<keyword evidence="1" id="KW-0472">Membrane</keyword>
<gene>
    <name evidence="3" type="ORF">Pdsh_06990</name>
    <name evidence="2" type="ORF">Pyrde_0090</name>
</gene>
<evidence type="ECO:0000313" key="5">
    <source>
        <dbReference type="Proteomes" id="UP000196694"/>
    </source>
</evidence>
<evidence type="ECO:0000313" key="4">
    <source>
        <dbReference type="Proteomes" id="UP000058613"/>
    </source>
</evidence>
<reference evidence="2 4" key="1">
    <citation type="submission" date="2015-10" db="EMBL/GenBank/DDBJ databases">
        <title>Complete genome sequence of hyperthermophilic archaeon Pyrodictium delaneyi Su06.</title>
        <authorList>
            <person name="Jung J.-H."/>
            <person name="Lin J."/>
            <person name="Holden J.F."/>
            <person name="Park C.-S."/>
        </authorList>
    </citation>
    <scope>NUCLEOTIDE SEQUENCE [LARGE SCALE GENOMIC DNA]</scope>
    <source>
        <strain evidence="2 4">Su06</strain>
    </source>
</reference>
<dbReference type="STRING" id="1273541.Pyrde_0090"/>
<dbReference type="Proteomes" id="UP000196694">
    <property type="component" value="Unassembled WGS sequence"/>
</dbReference>
<dbReference type="RefSeq" id="WP_055407270.1">
    <property type="nucleotide sequence ID" value="NZ_CP013011.1"/>
</dbReference>
<keyword evidence="5" id="KW-1185">Reference proteome</keyword>
<organism evidence="2 4">
    <name type="scientific">Pyrodictium delaneyi</name>
    <dbReference type="NCBI Taxonomy" id="1273541"/>
    <lineage>
        <taxon>Archaea</taxon>
        <taxon>Thermoproteota</taxon>
        <taxon>Thermoprotei</taxon>
        <taxon>Desulfurococcales</taxon>
        <taxon>Pyrodictiaceae</taxon>
        <taxon>Pyrodictium</taxon>
    </lineage>
</organism>
<evidence type="ECO:0000313" key="2">
    <source>
        <dbReference type="EMBL" id="ALL00140.1"/>
    </source>
</evidence>
<dbReference type="AlphaFoldDB" id="A0A0P0N1L0"/>
<name>A0A0P0N1L0_9CREN</name>
<evidence type="ECO:0000313" key="3">
    <source>
        <dbReference type="EMBL" id="OWJ54230.1"/>
    </source>
</evidence>
<dbReference type="EMBL" id="CP013011">
    <property type="protein sequence ID" value="ALL00140.1"/>
    <property type="molecule type" value="Genomic_DNA"/>
</dbReference>
<dbReference type="Proteomes" id="UP000058613">
    <property type="component" value="Chromosome"/>
</dbReference>
<dbReference type="GeneID" id="26098414"/>
<feature type="transmembrane region" description="Helical" evidence="1">
    <location>
        <begin position="53"/>
        <end position="74"/>
    </location>
</feature>
<sequence length="81" mass="8853">MRILSRLKEKIDEKKIARKIAEHPEAVAALTLVAQTTTNDTATTTTTVDLSPMVSIISSVIPLFVLVAVIKILFKSFKDVA</sequence>